<dbReference type="GO" id="GO:0000972">
    <property type="term" value="P:transcription-dependent tethering of RNA polymerase II gene DNA at nuclear periphery"/>
    <property type="evidence" value="ECO:0007669"/>
    <property type="project" value="TreeGrafter"/>
</dbReference>
<name>A0A163JH82_ABSGL</name>
<evidence type="ECO:0000256" key="3">
    <source>
        <dbReference type="ARBA" id="ARBA00022448"/>
    </source>
</evidence>
<dbReference type="STRING" id="4829.A0A163JH82"/>
<reference evidence="8" key="1">
    <citation type="submission" date="2016-04" db="EMBL/GenBank/DDBJ databases">
        <authorList>
            <person name="Evans L.H."/>
            <person name="Alamgir A."/>
            <person name="Owens N."/>
            <person name="Weber N.D."/>
            <person name="Virtaneva K."/>
            <person name="Barbian K."/>
            <person name="Babar A."/>
            <person name="Rosenke K."/>
        </authorList>
    </citation>
    <scope>NUCLEOTIDE SEQUENCE [LARGE SCALE GENOMIC DNA]</scope>
    <source>
        <strain evidence="8">CBS 101.48</strain>
    </source>
</reference>
<protein>
    <recommendedName>
        <fullName evidence="10">Nucleoporin Nup133/Nup155-like N-terminal domain-containing protein</fullName>
    </recommendedName>
</protein>
<dbReference type="PANTHER" id="PTHR10350">
    <property type="entry name" value="NUCLEAR PORE COMPLEX PROTEIN NUP155"/>
    <property type="match status" value="1"/>
</dbReference>
<evidence type="ECO:0000256" key="5">
    <source>
        <dbReference type="SAM" id="MobiDB-lite"/>
    </source>
</evidence>
<dbReference type="InterPro" id="IPR014908">
    <property type="entry name" value="Nucleoporin_Nup133/Nup155_N"/>
</dbReference>
<feature type="compositionally biased region" description="Low complexity" evidence="5">
    <location>
        <begin position="366"/>
        <end position="376"/>
    </location>
</feature>
<dbReference type="GO" id="GO:0017056">
    <property type="term" value="F:structural constituent of nuclear pore"/>
    <property type="evidence" value="ECO:0007669"/>
    <property type="project" value="InterPro"/>
</dbReference>
<dbReference type="Gene3D" id="1.20.58.1780">
    <property type="match status" value="1"/>
</dbReference>
<accession>A0A163JH82</accession>
<gene>
    <name evidence="8" type="primary">ABSGL_07042.1 scaffold 8717</name>
</gene>
<proteinExistence type="inferred from homology"/>
<evidence type="ECO:0000259" key="7">
    <source>
        <dbReference type="Pfam" id="PF08801"/>
    </source>
</evidence>
<comment type="similarity">
    <text evidence="2">Belongs to the non-repetitive/WGA-negative nucleoporin family.</text>
</comment>
<feature type="domain" description="Nucleoporin Nup133/Nup155-like N-terminal" evidence="7">
    <location>
        <begin position="60"/>
        <end position="408"/>
    </location>
</feature>
<dbReference type="InterPro" id="IPR007187">
    <property type="entry name" value="Nucleoporin_Nup133/Nup155_C"/>
</dbReference>
<dbReference type="GO" id="GO:0036228">
    <property type="term" value="P:protein localization to nuclear inner membrane"/>
    <property type="evidence" value="ECO:0007669"/>
    <property type="project" value="TreeGrafter"/>
</dbReference>
<organism evidence="8">
    <name type="scientific">Absidia glauca</name>
    <name type="common">Pin mould</name>
    <dbReference type="NCBI Taxonomy" id="4829"/>
    <lineage>
        <taxon>Eukaryota</taxon>
        <taxon>Fungi</taxon>
        <taxon>Fungi incertae sedis</taxon>
        <taxon>Mucoromycota</taxon>
        <taxon>Mucoromycotina</taxon>
        <taxon>Mucoromycetes</taxon>
        <taxon>Mucorales</taxon>
        <taxon>Cunninghamellaceae</taxon>
        <taxon>Absidia</taxon>
    </lineage>
</organism>
<dbReference type="Pfam" id="PF03177">
    <property type="entry name" value="Nucleoporin_C"/>
    <property type="match status" value="1"/>
</dbReference>
<feature type="domain" description="Nucleoporin Nup133/Nup155-like C-terminal" evidence="6">
    <location>
        <begin position="569"/>
        <end position="738"/>
    </location>
</feature>
<dbReference type="InParanoid" id="A0A163JH82"/>
<evidence type="ECO:0008006" key="10">
    <source>
        <dbReference type="Google" id="ProtNLM"/>
    </source>
</evidence>
<evidence type="ECO:0000313" key="8">
    <source>
        <dbReference type="EMBL" id="SAM01301.1"/>
    </source>
</evidence>
<evidence type="ECO:0000259" key="6">
    <source>
        <dbReference type="Pfam" id="PF03177"/>
    </source>
</evidence>
<feature type="compositionally biased region" description="Pro residues" evidence="5">
    <location>
        <begin position="353"/>
        <end position="365"/>
    </location>
</feature>
<dbReference type="Pfam" id="PF08801">
    <property type="entry name" value="Nucleoporin_N"/>
    <property type="match status" value="1"/>
</dbReference>
<dbReference type="EMBL" id="LT553527">
    <property type="protein sequence ID" value="SAM01301.1"/>
    <property type="molecule type" value="Genomic_DNA"/>
</dbReference>
<dbReference type="GO" id="GO:0006606">
    <property type="term" value="P:protein import into nucleus"/>
    <property type="evidence" value="ECO:0007669"/>
    <property type="project" value="TreeGrafter"/>
</dbReference>
<evidence type="ECO:0000256" key="1">
    <source>
        <dbReference type="ARBA" id="ARBA00004123"/>
    </source>
</evidence>
<dbReference type="OMA" id="WRELCEY"/>
<evidence type="ECO:0000256" key="2">
    <source>
        <dbReference type="ARBA" id="ARBA00007373"/>
    </source>
</evidence>
<dbReference type="AlphaFoldDB" id="A0A163JH82"/>
<dbReference type="GO" id="GO:0006405">
    <property type="term" value="P:RNA export from nucleus"/>
    <property type="evidence" value="ECO:0007669"/>
    <property type="project" value="TreeGrafter"/>
</dbReference>
<keyword evidence="3" id="KW-0813">Transport</keyword>
<evidence type="ECO:0000256" key="4">
    <source>
        <dbReference type="ARBA" id="ARBA00023242"/>
    </source>
</evidence>
<keyword evidence="4" id="KW-0539">Nucleus</keyword>
<feature type="region of interest" description="Disordered" evidence="5">
    <location>
        <begin position="341"/>
        <end position="376"/>
    </location>
</feature>
<dbReference type="PANTHER" id="PTHR10350:SF6">
    <property type="entry name" value="NUCLEAR PORE COMPLEX PROTEIN NUP155"/>
    <property type="match status" value="1"/>
</dbReference>
<comment type="subcellular location">
    <subcellularLocation>
        <location evidence="1">Nucleus</location>
    </subcellularLocation>
</comment>
<dbReference type="InterPro" id="IPR004870">
    <property type="entry name" value="Nucleoporin_Nup155"/>
</dbReference>
<keyword evidence="9" id="KW-1185">Reference proteome</keyword>
<sequence length="741" mass="82642">MINHHPPETVIQAMNGAAKTIDEVTILDREFPNVGDTFAASSSCEYTVAEESTVQPIQPKTTFPLPDDQLALLNQVDVANGVAGFFPELNRGYFVIKNKVYFSNYNRREAIDYHETEHDIVSLALVKPKADIFNSEIKHVLVIATTHDISMVGVKYKCDEQFNDSLEFYLSGIQTSTSVRMSNIRGTKQGRVFMTGAGSVWELVYKKTETWFTSCCYLTFYSDNSGFFFRGTKDPCVNIAVSDDGRTLYQLTEKSAIKVTFLGNADSGFTTVATDSAIGSKARVMNPNSPLVSSDNFSIISIHTTLPAESDSYQFVAITSSGCRLYLSHFKDGIASHSNNNEPNGIELIHVRTPPPQPSPTPIPTLTPNTSPSSLQQPQWSPISKCFYNNAVFMMVNTRGTMDMLTSTCPDIGYLARKGKRAGFHEMYNSLPLPGKILAVAEITTLPFQLNELASSASLRSARLFLTLTTTGLTLLLKQRPVDMLQNILSNCGSDIRHRPGDFQQFFQYFGPIQASALCFGIIGRADSTLSNGIDLFSSALPSTGVARGASDLLDKYGMEPSSLKPQFSSRHDGLALFISRLIHPIWTQPIIKETNSKMAQLQYQSTVDRSQLLVIQQVLQKLQSYLDLKVMMKVDPHSAEELSTQELYDLVKLLSEAISFFIYLFDSDFANIMKKFKPETHDRIKSMTFKKLLTTSDGRMMSNDLTQALIEQYFSKFNNTDVILDILKQYCGSFCDRNIR</sequence>
<dbReference type="GO" id="GO:0044611">
    <property type="term" value="C:nuclear pore inner ring"/>
    <property type="evidence" value="ECO:0007669"/>
    <property type="project" value="TreeGrafter"/>
</dbReference>
<dbReference type="Proteomes" id="UP000078561">
    <property type="component" value="Unassembled WGS sequence"/>
</dbReference>
<dbReference type="OrthoDB" id="338970at2759"/>
<evidence type="ECO:0000313" key="9">
    <source>
        <dbReference type="Proteomes" id="UP000078561"/>
    </source>
</evidence>